<comment type="similarity">
    <text evidence="2 5">Belongs to the carotenoid/retinoid oxidoreductase family.</text>
</comment>
<keyword evidence="3 5" id="KW-0125">Carotenoid biosynthesis</keyword>
<dbReference type="PANTHER" id="PTHR43734:SF7">
    <property type="entry name" value="4,4'-DIAPONEUROSPORENE OXYGENASE"/>
    <property type="match status" value="1"/>
</dbReference>
<organism evidence="7 8">
    <name type="scientific">Limimaricola variabilis</name>
    <dbReference type="NCBI Taxonomy" id="1492771"/>
    <lineage>
        <taxon>Bacteria</taxon>
        <taxon>Pseudomonadati</taxon>
        <taxon>Pseudomonadota</taxon>
        <taxon>Alphaproteobacteria</taxon>
        <taxon>Rhodobacterales</taxon>
        <taxon>Paracoccaceae</taxon>
        <taxon>Limimaricola</taxon>
    </lineage>
</organism>
<keyword evidence="8" id="KW-1185">Reference proteome</keyword>
<dbReference type="InterPro" id="IPR002937">
    <property type="entry name" value="Amino_oxidase"/>
</dbReference>
<evidence type="ECO:0000256" key="1">
    <source>
        <dbReference type="ARBA" id="ARBA00004829"/>
    </source>
</evidence>
<dbReference type="Proteomes" id="UP000576152">
    <property type="component" value="Unassembled WGS sequence"/>
</dbReference>
<sequence>MKTGIIGGGLGGLAAACTLAARGHDVVLFEKNDWLGGKAAVLEQGGYRFDMGPTILTMPRVLERIFAEAGRELHRELDLRRLDPQWRCFYDDGTVLDLRDDPKRAAEEIGRLSPEDRAGFERFMAVASRLSDVSDRFFFWKSVEDLRDTMDLKANMSLATLKDVMALRMHRTVAGQIKRDVKDGRVAQMLEHFIQYVGSSPLASPAVLCGIAQMQQGEGVWYPMGGTRAVPLALARLAESLGVEVRTGTGVERIEVEAGRARAIITDSGERVACDRVVSNMDSVRTYAELVGGAEGRAFARTRKREAACSGVVLYLGLDRAYEHLAHHNFVFSRDPEEEFGAIYDHGEPAPDPTAYIAAPARTEPGVAPDGGEALYVLVHTPYLRSHHDWSRMLPHYREVILDKLGRAAGMEDIRSRIQVERALTPQDIHERYKVLNGAIYGLASHGKVMGAFKPGNRSRQVEGLYLAGGSAHPGPGMPMALMSGWIAADTLDTDARGAGDVARERADVAAE</sequence>
<dbReference type="InterPro" id="IPR036188">
    <property type="entry name" value="FAD/NAD-bd_sf"/>
</dbReference>
<dbReference type="Pfam" id="PF01593">
    <property type="entry name" value="Amino_oxidase"/>
    <property type="match status" value="1"/>
</dbReference>
<comment type="caution">
    <text evidence="7">The sequence shown here is derived from an EMBL/GenBank/DDBJ whole genome shotgun (WGS) entry which is preliminary data.</text>
</comment>
<evidence type="ECO:0000259" key="6">
    <source>
        <dbReference type="Pfam" id="PF01593"/>
    </source>
</evidence>
<gene>
    <name evidence="7" type="ORF">FHS00_003423</name>
</gene>
<accession>A0ABR6HTL7</accession>
<evidence type="ECO:0000256" key="3">
    <source>
        <dbReference type="ARBA" id="ARBA00022746"/>
    </source>
</evidence>
<evidence type="ECO:0000256" key="2">
    <source>
        <dbReference type="ARBA" id="ARBA00006046"/>
    </source>
</evidence>
<feature type="domain" description="Amine oxidase" evidence="6">
    <location>
        <begin position="10"/>
        <end position="281"/>
    </location>
</feature>
<dbReference type="RefSeq" id="WP_183475284.1">
    <property type="nucleotide sequence ID" value="NZ_JACIBX010000021.1"/>
</dbReference>
<reference evidence="7 8" key="1">
    <citation type="submission" date="2020-08" db="EMBL/GenBank/DDBJ databases">
        <title>Genomic Encyclopedia of Type Strains, Phase III (KMG-III): the genomes of soil and plant-associated and newly described type strains.</title>
        <authorList>
            <person name="Whitman W."/>
        </authorList>
    </citation>
    <scope>NUCLEOTIDE SEQUENCE [LARGE SCALE GENOMIC DNA]</scope>
    <source>
        <strain evidence="7 8">CECT 8572</strain>
    </source>
</reference>
<dbReference type="PANTHER" id="PTHR43734">
    <property type="entry name" value="PHYTOENE DESATURASE"/>
    <property type="match status" value="1"/>
</dbReference>
<dbReference type="Gene3D" id="3.50.50.60">
    <property type="entry name" value="FAD/NAD(P)-binding domain"/>
    <property type="match status" value="2"/>
</dbReference>
<evidence type="ECO:0000313" key="8">
    <source>
        <dbReference type="Proteomes" id="UP000576152"/>
    </source>
</evidence>
<dbReference type="EMBL" id="JACIBX010000021">
    <property type="protein sequence ID" value="MBB3713816.1"/>
    <property type="molecule type" value="Genomic_DNA"/>
</dbReference>
<dbReference type="InterPro" id="IPR014105">
    <property type="entry name" value="Carotenoid/retinoid_OxRdtase"/>
</dbReference>
<dbReference type="PROSITE" id="PS51257">
    <property type="entry name" value="PROKAR_LIPOPROTEIN"/>
    <property type="match status" value="1"/>
</dbReference>
<keyword evidence="4 5" id="KW-0560">Oxidoreductase</keyword>
<name>A0ABR6HTL7_9RHOB</name>
<evidence type="ECO:0000256" key="4">
    <source>
        <dbReference type="ARBA" id="ARBA00023002"/>
    </source>
</evidence>
<proteinExistence type="inferred from homology"/>
<protein>
    <submittedName>
        <fullName evidence="7">Phytoene desaturase</fullName>
    </submittedName>
</protein>
<evidence type="ECO:0000256" key="5">
    <source>
        <dbReference type="RuleBase" id="RU362075"/>
    </source>
</evidence>
<dbReference type="SUPFAM" id="SSF51905">
    <property type="entry name" value="FAD/NAD(P)-binding domain"/>
    <property type="match status" value="1"/>
</dbReference>
<evidence type="ECO:0000313" key="7">
    <source>
        <dbReference type="EMBL" id="MBB3713816.1"/>
    </source>
</evidence>
<dbReference type="NCBIfam" id="TIGR02734">
    <property type="entry name" value="crtI_fam"/>
    <property type="match status" value="1"/>
</dbReference>
<comment type="pathway">
    <text evidence="1 5">Carotenoid biosynthesis.</text>
</comment>